<dbReference type="Proteomes" id="UP001057402">
    <property type="component" value="Chromosome 4"/>
</dbReference>
<sequence>MKGRLEILVPNAGRTSHHPPGEPCWSMMAKSLDDVERFFKETIENRDEGVVVKDFSSKWEPGDRSGKWLKLKPDYVHPSSDLDVLIIGGYYGSGRLGGEVAQFLVGLAERPASNMFPRRFLSFCRVGTGLTDEERNAVVTKLKPYFRKYKEPPNFYQVTNHSKERPDVWVDSPEKSIVVSITSDIRTISSEVFAAPYSLRFPRIDRVRWDKPWHDCLDVQSFLRLVHASNGTTHGGKDYESQQIKHKRFSQKQKGEKKDFSKVPSHFVRTDISGIKGESKIFANMMFYFANVPSSVSLDTVHKMVVENGGSFSMNLNDLVTHCIAAESKGIRYQAAKQRRDVINSSWFLDCCERNKLLPLQPKYFLFITDSSKRNFQEEVDEFADSYYWVLDISDIKQLLRNVERSENPENIEYYKKIHPLEKWSCFVGCRIYFSSLLETLKPEWSILLSIRQTRLVHEVCWHGGEITDDLVQATHVVVLTIPEFAVDSCSFLKSLTEAEKRILRMKSIPLVDSNWLDGCLESDKKLPEDSYKLKINFMEESTVTECAHEAEHELVPGGSNTGGRQTPSSSLHEEPKTGKVDIGDRGTMDELQLGGTRKRGRTTSGSSSMRGNRALTQTRRAWGRSGKKAAKISQNTMDNSCPDDSSDERVKIQEDNQKHVSESKKLYKNPIHDDVKQDQPSKSGSITELPDNDNLEDDCVDGQEMIEDRKIDRPDFERPDKMEVTADPVQAMLFDMIPSLGMRKVEASEGPSEIKKQIVQVFEPNEEPPKKKKVSYRDVAGELLKDW</sequence>
<proteinExistence type="predicted"/>
<organism evidence="1 2">
    <name type="scientific">Melastoma candidum</name>
    <dbReference type="NCBI Taxonomy" id="119954"/>
    <lineage>
        <taxon>Eukaryota</taxon>
        <taxon>Viridiplantae</taxon>
        <taxon>Streptophyta</taxon>
        <taxon>Embryophyta</taxon>
        <taxon>Tracheophyta</taxon>
        <taxon>Spermatophyta</taxon>
        <taxon>Magnoliopsida</taxon>
        <taxon>eudicotyledons</taxon>
        <taxon>Gunneridae</taxon>
        <taxon>Pentapetalae</taxon>
        <taxon>rosids</taxon>
        <taxon>malvids</taxon>
        <taxon>Myrtales</taxon>
        <taxon>Melastomataceae</taxon>
        <taxon>Melastomatoideae</taxon>
        <taxon>Melastomateae</taxon>
        <taxon>Melastoma</taxon>
    </lineage>
</organism>
<keyword evidence="2" id="KW-1185">Reference proteome</keyword>
<evidence type="ECO:0000313" key="1">
    <source>
        <dbReference type="EMBL" id="KAI4376826.1"/>
    </source>
</evidence>
<protein>
    <submittedName>
        <fullName evidence="1">Uncharacterized protein</fullName>
    </submittedName>
</protein>
<name>A0ACB9REZ8_9MYRT</name>
<dbReference type="EMBL" id="CM042883">
    <property type="protein sequence ID" value="KAI4376826.1"/>
    <property type="molecule type" value="Genomic_DNA"/>
</dbReference>
<comment type="caution">
    <text evidence="1">The sequence shown here is derived from an EMBL/GenBank/DDBJ whole genome shotgun (WGS) entry which is preliminary data.</text>
</comment>
<accession>A0ACB9REZ8</accession>
<reference evidence="2" key="1">
    <citation type="journal article" date="2023" name="Front. Plant Sci.">
        <title>Chromosomal-level genome assembly of Melastoma candidum provides insights into trichome evolution.</title>
        <authorList>
            <person name="Zhong Y."/>
            <person name="Wu W."/>
            <person name="Sun C."/>
            <person name="Zou P."/>
            <person name="Liu Y."/>
            <person name="Dai S."/>
            <person name="Zhou R."/>
        </authorList>
    </citation>
    <scope>NUCLEOTIDE SEQUENCE [LARGE SCALE GENOMIC DNA]</scope>
</reference>
<gene>
    <name evidence="1" type="ORF">MLD38_014541</name>
</gene>
<evidence type="ECO:0000313" key="2">
    <source>
        <dbReference type="Proteomes" id="UP001057402"/>
    </source>
</evidence>